<dbReference type="PRINTS" id="PR01367">
    <property type="entry name" value="BGCRYSTALLIN"/>
</dbReference>
<feature type="domain" description="Beta/gamma crystallin 'Greek key'" evidence="4">
    <location>
        <begin position="821"/>
        <end position="863"/>
    </location>
</feature>
<dbReference type="STRING" id="109280.ENSHCOP00000002440"/>
<name>A0A3Q2XDL3_HIPCM</name>
<dbReference type="SMART" id="SM00247">
    <property type="entry name" value="XTALbg"/>
    <property type="match status" value="6"/>
</dbReference>
<feature type="compositionally biased region" description="Basic and acidic residues" evidence="3">
    <location>
        <begin position="254"/>
        <end position="264"/>
    </location>
</feature>
<dbReference type="PANTHER" id="PTHR11818">
    <property type="entry name" value="BETA/GAMMA CRYSTALLIN"/>
    <property type="match status" value="1"/>
</dbReference>
<dbReference type="InterPro" id="IPR001064">
    <property type="entry name" value="Beta/gamma_crystallin"/>
</dbReference>
<comment type="similarity">
    <text evidence="1">Belongs to the beta/gamma-crystallin family.</text>
</comment>
<feature type="region of interest" description="Disordered" evidence="3">
    <location>
        <begin position="215"/>
        <end position="278"/>
    </location>
</feature>
<feature type="compositionally biased region" description="Polar residues" evidence="3">
    <location>
        <begin position="50"/>
        <end position="59"/>
    </location>
</feature>
<evidence type="ECO:0000256" key="2">
    <source>
        <dbReference type="ARBA" id="ARBA00022737"/>
    </source>
</evidence>
<dbReference type="Gene3D" id="2.80.10.50">
    <property type="match status" value="1"/>
</dbReference>
<feature type="compositionally biased region" description="Polar residues" evidence="3">
    <location>
        <begin position="1"/>
        <end position="16"/>
    </location>
</feature>
<dbReference type="GeneTree" id="ENSGT00940000157740"/>
<keyword evidence="6" id="KW-1185">Reference proteome</keyword>
<dbReference type="Ensembl" id="ENSHCOT00000010425.1">
    <property type="protein sequence ID" value="ENSHCOP00000002440.1"/>
    <property type="gene ID" value="ENSHCOG00000003603.1"/>
</dbReference>
<dbReference type="Pfam" id="PF00652">
    <property type="entry name" value="Ricin_B_lectin"/>
    <property type="match status" value="1"/>
</dbReference>
<dbReference type="Proteomes" id="UP000264820">
    <property type="component" value="Unplaced"/>
</dbReference>
<dbReference type="InterPro" id="IPR000772">
    <property type="entry name" value="Ricin_B_lectin"/>
</dbReference>
<feature type="compositionally biased region" description="Low complexity" evidence="3">
    <location>
        <begin position="346"/>
        <end position="356"/>
    </location>
</feature>
<dbReference type="InterPro" id="IPR011024">
    <property type="entry name" value="G_crystallin-like"/>
</dbReference>
<protein>
    <submittedName>
        <fullName evidence="5">PR domain containing 1b, with ZNF domain</fullName>
    </submittedName>
</protein>
<feature type="domain" description="Beta/gamma crystallin 'Greek key'" evidence="4">
    <location>
        <begin position="992"/>
        <end position="1033"/>
    </location>
</feature>
<dbReference type="InterPro" id="IPR035992">
    <property type="entry name" value="Ricin_B-like_lectins"/>
</dbReference>
<feature type="domain" description="Beta/gamma crystallin 'Greek key'" evidence="4">
    <location>
        <begin position="874"/>
        <end position="911"/>
    </location>
</feature>
<feature type="compositionally biased region" description="Basic and acidic residues" evidence="3">
    <location>
        <begin position="61"/>
        <end position="83"/>
    </location>
</feature>
<feature type="domain" description="Beta/gamma crystallin 'Greek key'" evidence="4">
    <location>
        <begin position="501"/>
        <end position="547"/>
    </location>
</feature>
<accession>A0A3Q2XDL3</accession>
<organism evidence="5 6">
    <name type="scientific">Hippocampus comes</name>
    <name type="common">Tiger tail seahorse</name>
    <dbReference type="NCBI Taxonomy" id="109280"/>
    <lineage>
        <taxon>Eukaryota</taxon>
        <taxon>Metazoa</taxon>
        <taxon>Chordata</taxon>
        <taxon>Craniata</taxon>
        <taxon>Vertebrata</taxon>
        <taxon>Euteleostomi</taxon>
        <taxon>Actinopterygii</taxon>
        <taxon>Neopterygii</taxon>
        <taxon>Teleostei</taxon>
        <taxon>Neoteleostei</taxon>
        <taxon>Acanthomorphata</taxon>
        <taxon>Syngnathiaria</taxon>
        <taxon>Syngnathiformes</taxon>
        <taxon>Syngnathoidei</taxon>
        <taxon>Syngnathidae</taxon>
        <taxon>Hippocampus</taxon>
    </lineage>
</organism>
<evidence type="ECO:0000313" key="6">
    <source>
        <dbReference type="Proteomes" id="UP000264820"/>
    </source>
</evidence>
<feature type="region of interest" description="Disordered" evidence="3">
    <location>
        <begin position="346"/>
        <end position="378"/>
    </location>
</feature>
<sequence length="1170" mass="130038">MYSGYSSLNATLSMKNSPPDKLHESGDRFRQVSPMRDNAAQREALAFGRTESNGATLGTESVRKSSFDGVKERDGGRDRQESHARTHNHLLFSAFPADDTDASCFTGVFKATLVELDDPAAPGSTPPASPDVDCNQSDMDNLVDTLKSMGPSLRPRGMGLRGPAGIPVSALPPIVEDAPSPVTSDIIASPTKRTEAGPAGEARNGIFALPADLGLKRNTSRDTRSPMELMKKEQPGPRDMPLRATATQSILMRKSSDASDEHKSLNGNATQQPSKTRLENSVIYGSYKSSSVDQTQENSKFHRSVFRSGSLPELGSSNILKELSEVNTATDSSSRFERLSFLINSPPSSSSFSSGSDDVTPRRSLPLQQNFTSSSSSSYSKFGQTLGQGIGASAISAPLQRSFSHESISVGAQQNSLINNNLLRGPQVQKTEPERNVKYRAFPDAYLTKEKEHGKLNPRPGKVYIFDRPGMCGQRIELCGDIADATSWELQETISIRVVRGGWVLYEQRNFKGEKIALDEGDIELTCPFQQPEAEGEQQTNGQKVAEEQKGEENGETSEGQTKTKAAKRSIIGSVRRAVRDYSVPEISLFPEENAEGKKVIFRDTSEDARIFGFPIKANSIIINAGLWLVFSKPFFEGSPRVLEVGGYSNPASWGVEQPYVGSLHPLKIVRETKVENISEPTVRKSYFTGKSRILTSNMKDFMTRVDRQQGAFMYSVGSLKVRGGIWVGYEKEGYRGHQYLLEEGEYHDWRVWGGSNSELRSVRVLQADLSDPLMVMFEQPEEEEGAVAQEENTFEVTEAIPDVELFGFKINTRSIQVFSGVWVAYSHVDFSGNQYILEKGFYSTSADWGSRDTRICSVQPVRLAPADGNRTRNEILLYSEPDYKGECRIFNYKEEAATEEFQTKSCRVVGGSWVLYENKDFSGTMYVLSEGGYRSLTSMGCPPNTFIRSVKAVPMSFSVPSISLFGLEGLEGREISTDSELLNMQAEDNLWVWVLFEFGNYRGRQFLLEPTEITNWPKFSSVQTIGSLYPVRQKRHFFRIRNADSHHLMSIQGGVEELKSGRVVVTPEAEPMSDIWFYQDGQIKNKLSPIMSLQVMGNVEPGAKLVLWNVTRQPSQTWMAQMRGRLSSITYPGMVVDVKGGQSYDKDHVVIMPESDERLSQQWEIVLIN</sequence>
<keyword evidence="2" id="KW-0677">Repeat</keyword>
<feature type="compositionally biased region" description="Basic and acidic residues" evidence="3">
    <location>
        <begin position="18"/>
        <end position="30"/>
    </location>
</feature>
<feature type="domain" description="Beta/gamma crystallin 'Greek key'" evidence="4">
    <location>
        <begin position="725"/>
        <end position="767"/>
    </location>
</feature>
<feature type="region of interest" description="Disordered" evidence="3">
    <location>
        <begin position="1"/>
        <end position="83"/>
    </location>
</feature>
<feature type="compositionally biased region" description="Basic and acidic residues" evidence="3">
    <location>
        <begin position="219"/>
        <end position="236"/>
    </location>
</feature>
<dbReference type="Gene3D" id="2.60.20.10">
    <property type="entry name" value="Crystallins"/>
    <property type="match status" value="6"/>
</dbReference>
<dbReference type="InterPro" id="IPR050252">
    <property type="entry name" value="Beta/Gamma-Crystallin"/>
</dbReference>
<evidence type="ECO:0000259" key="4">
    <source>
        <dbReference type="PROSITE" id="PS50915"/>
    </source>
</evidence>
<evidence type="ECO:0000256" key="1">
    <source>
        <dbReference type="ARBA" id="ARBA00009646"/>
    </source>
</evidence>
<dbReference type="AlphaFoldDB" id="A0A3Q2XDL3"/>
<evidence type="ECO:0000256" key="3">
    <source>
        <dbReference type="SAM" id="MobiDB-lite"/>
    </source>
</evidence>
<dbReference type="SUPFAM" id="SSF49695">
    <property type="entry name" value="gamma-Crystallin-like"/>
    <property type="match status" value="3"/>
</dbReference>
<dbReference type="PROSITE" id="PS50231">
    <property type="entry name" value="RICIN_B_LECTIN"/>
    <property type="match status" value="1"/>
</dbReference>
<feature type="region of interest" description="Disordered" evidence="3">
    <location>
        <begin position="532"/>
        <end position="568"/>
    </location>
</feature>
<dbReference type="PROSITE" id="PS50915">
    <property type="entry name" value="CRYSTALLIN_BETA_GAMMA"/>
    <property type="match status" value="6"/>
</dbReference>
<reference evidence="5" key="2">
    <citation type="submission" date="2025-09" db="UniProtKB">
        <authorList>
            <consortium name="Ensembl"/>
        </authorList>
    </citation>
    <scope>IDENTIFICATION</scope>
</reference>
<feature type="compositionally biased region" description="Polar residues" evidence="3">
    <location>
        <begin position="265"/>
        <end position="275"/>
    </location>
</feature>
<proteinExistence type="inferred from homology"/>
<dbReference type="OMA" id="MLVMFEM"/>
<evidence type="ECO:0000313" key="5">
    <source>
        <dbReference type="Ensembl" id="ENSHCOP00000002440.1"/>
    </source>
</evidence>
<dbReference type="Pfam" id="PF00030">
    <property type="entry name" value="Crystall"/>
    <property type="match status" value="6"/>
</dbReference>
<dbReference type="SUPFAM" id="SSF50370">
    <property type="entry name" value="Ricin B-like lectins"/>
    <property type="match status" value="1"/>
</dbReference>
<feature type="domain" description="Beta/gamma crystallin 'Greek key'" evidence="4">
    <location>
        <begin position="912"/>
        <end position="955"/>
    </location>
</feature>
<dbReference type="PANTHER" id="PTHR11818:SF50">
    <property type="entry name" value="BETA_GAMMA CRYSTALLIN DOMAIN-CONTAINING PROTEIN 2"/>
    <property type="match status" value="1"/>
</dbReference>
<reference evidence="5" key="1">
    <citation type="submission" date="2025-08" db="UniProtKB">
        <authorList>
            <consortium name="Ensembl"/>
        </authorList>
    </citation>
    <scope>IDENTIFICATION</scope>
</reference>